<gene>
    <name evidence="1" type="ORF">TWF481_000341</name>
</gene>
<reference evidence="1 2" key="1">
    <citation type="submission" date="2023-08" db="EMBL/GenBank/DDBJ databases">
        <authorList>
            <person name="Palmer J.M."/>
        </authorList>
    </citation>
    <scope>NUCLEOTIDE SEQUENCE [LARGE SCALE GENOMIC DNA]</scope>
    <source>
        <strain evidence="1 2">TWF481</strain>
    </source>
</reference>
<sequence>MSTRQFIIADYTAYKLTTTNTILHKRITPSLRPDLEDLIQFISTPPKSPSEIKSAASKIEHRDLPQKIKAAREAGNTHHAAELQAILDAAAHGDTDFIVHLATNLSKTPTEWGVYHHPPTDHKISKIWVDAGNLYQLRRERGHSTIYSLSGHQQLISSIGNNDIIGRGKLWLKVNADTNDVEWHGEHDSKNVWQFGIERPRFPEQTPSNPAEAKKHLLKSSGPEIYHVTENEGIVEYNLTGRNPRAEFFGSFGAGDCESATGWSVHDSVVYWIIKDQLVCSSKEVNEVRKPYDVVPWRIYDGSAGCFVVAVNGFIFVYNREKKVIEWTKTVKQDRMTWGEEKPVWEKFENWDGDNVDELVISAGAADNAHVLGVRDGDDIKFYSIEDVCKI</sequence>
<protein>
    <recommendedName>
        <fullName evidence="3">Fucose-specific lectin</fullName>
    </recommendedName>
</protein>
<evidence type="ECO:0008006" key="3">
    <source>
        <dbReference type="Google" id="ProtNLM"/>
    </source>
</evidence>
<name>A0AAV9WMC0_9PEZI</name>
<evidence type="ECO:0000313" key="2">
    <source>
        <dbReference type="Proteomes" id="UP001370758"/>
    </source>
</evidence>
<accession>A0AAV9WMC0</accession>
<proteinExistence type="predicted"/>
<keyword evidence="2" id="KW-1185">Reference proteome</keyword>
<dbReference type="AlphaFoldDB" id="A0AAV9WMC0"/>
<dbReference type="Proteomes" id="UP001370758">
    <property type="component" value="Unassembled WGS sequence"/>
</dbReference>
<comment type="caution">
    <text evidence="1">The sequence shown here is derived from an EMBL/GenBank/DDBJ whole genome shotgun (WGS) entry which is preliminary data.</text>
</comment>
<organism evidence="1 2">
    <name type="scientific">Arthrobotrys musiformis</name>
    <dbReference type="NCBI Taxonomy" id="47236"/>
    <lineage>
        <taxon>Eukaryota</taxon>
        <taxon>Fungi</taxon>
        <taxon>Dikarya</taxon>
        <taxon>Ascomycota</taxon>
        <taxon>Pezizomycotina</taxon>
        <taxon>Orbiliomycetes</taxon>
        <taxon>Orbiliales</taxon>
        <taxon>Orbiliaceae</taxon>
        <taxon>Arthrobotrys</taxon>
    </lineage>
</organism>
<evidence type="ECO:0000313" key="1">
    <source>
        <dbReference type="EMBL" id="KAK6511424.1"/>
    </source>
</evidence>
<dbReference type="EMBL" id="JAVHJL010000001">
    <property type="protein sequence ID" value="KAK6511424.1"/>
    <property type="molecule type" value="Genomic_DNA"/>
</dbReference>